<keyword evidence="9" id="KW-1185">Reference proteome</keyword>
<dbReference type="PANTHER" id="PTHR30237">
    <property type="entry name" value="MURAMOYLTETRAPEPTIDE CARBOXYPEPTIDASE"/>
    <property type="match status" value="1"/>
</dbReference>
<evidence type="ECO:0000259" key="6">
    <source>
        <dbReference type="Pfam" id="PF02016"/>
    </source>
</evidence>
<evidence type="ECO:0000256" key="1">
    <source>
        <dbReference type="ARBA" id="ARBA00010233"/>
    </source>
</evidence>
<dbReference type="PIRSF" id="PIRSF028757">
    <property type="entry name" value="LD-carboxypeptidase"/>
    <property type="match status" value="1"/>
</dbReference>
<comment type="similarity">
    <text evidence="1">Belongs to the peptidase S66 family.</text>
</comment>
<evidence type="ECO:0000256" key="3">
    <source>
        <dbReference type="ARBA" id="ARBA00022670"/>
    </source>
</evidence>
<accession>A0ABX2H7D1</accession>
<name>A0ABX2H7D1_9FIRM</name>
<gene>
    <name evidence="8" type="ORF">G5B17_11940</name>
</gene>
<keyword evidence="5" id="KW-0720">Serine protease</keyword>
<feature type="domain" description="LD-carboxypeptidase C-terminal" evidence="7">
    <location>
        <begin position="168"/>
        <end position="281"/>
    </location>
</feature>
<dbReference type="Gene3D" id="3.40.50.10740">
    <property type="entry name" value="Class I glutamine amidotransferase-like"/>
    <property type="match status" value="1"/>
</dbReference>
<dbReference type="SUPFAM" id="SSF52317">
    <property type="entry name" value="Class I glutamine amidotransferase-like"/>
    <property type="match status" value="1"/>
</dbReference>
<dbReference type="InterPro" id="IPR027461">
    <property type="entry name" value="Carboxypeptidase_A_C_sf"/>
</dbReference>
<dbReference type="Pfam" id="PF17676">
    <property type="entry name" value="Peptidase_S66C"/>
    <property type="match status" value="1"/>
</dbReference>
<feature type="domain" description="LD-carboxypeptidase N-terminal" evidence="6">
    <location>
        <begin position="7"/>
        <end position="124"/>
    </location>
</feature>
<dbReference type="RefSeq" id="WP_173719158.1">
    <property type="nucleotide sequence ID" value="NZ_JAAITS010000032.1"/>
</dbReference>
<evidence type="ECO:0000313" key="9">
    <source>
        <dbReference type="Proteomes" id="UP001644719"/>
    </source>
</evidence>
<dbReference type="Pfam" id="PF02016">
    <property type="entry name" value="Peptidase_S66"/>
    <property type="match status" value="1"/>
</dbReference>
<dbReference type="InterPro" id="IPR040449">
    <property type="entry name" value="Peptidase_S66_N"/>
</dbReference>
<organism evidence="8 9">
    <name type="scientific">Blautia faecis</name>
    <dbReference type="NCBI Taxonomy" id="871665"/>
    <lineage>
        <taxon>Bacteria</taxon>
        <taxon>Bacillati</taxon>
        <taxon>Bacillota</taxon>
        <taxon>Clostridia</taxon>
        <taxon>Lachnospirales</taxon>
        <taxon>Lachnospiraceae</taxon>
        <taxon>Blautia</taxon>
    </lineage>
</organism>
<comment type="caution">
    <text evidence="8">The sequence shown here is derived from an EMBL/GenBank/DDBJ whole genome shotgun (WGS) entry which is preliminary data.</text>
</comment>
<dbReference type="InterPro" id="IPR029062">
    <property type="entry name" value="Class_I_gatase-like"/>
</dbReference>
<keyword evidence="2" id="KW-0121">Carboxypeptidase</keyword>
<keyword evidence="3" id="KW-0645">Protease</keyword>
<dbReference type="SUPFAM" id="SSF141986">
    <property type="entry name" value="LD-carboxypeptidase A C-terminal domain-like"/>
    <property type="match status" value="1"/>
</dbReference>
<evidence type="ECO:0000256" key="5">
    <source>
        <dbReference type="ARBA" id="ARBA00022825"/>
    </source>
</evidence>
<dbReference type="InterPro" id="IPR003507">
    <property type="entry name" value="S66_fam"/>
</dbReference>
<dbReference type="PANTHER" id="PTHR30237:SF2">
    <property type="entry name" value="MUREIN TETRAPEPTIDE CARBOXYPEPTIDASE"/>
    <property type="match status" value="1"/>
</dbReference>
<reference evidence="8 9" key="1">
    <citation type="journal article" date="2020" name="Cell Host Microbe">
        <title>Functional and Genomic Variation between Human-Derived Isolates of Lachnospiraceae Reveals Inter- and Intra-Species Diversity.</title>
        <authorList>
            <person name="Sorbara M.T."/>
            <person name="Littmann E.R."/>
            <person name="Fontana E."/>
            <person name="Moody T.U."/>
            <person name="Kohout C.E."/>
            <person name="Gjonbalaj M."/>
            <person name="Eaton V."/>
            <person name="Seok R."/>
            <person name="Leiner I.M."/>
            <person name="Pamer E.G."/>
        </authorList>
    </citation>
    <scope>NUCLEOTIDE SEQUENCE [LARGE SCALE GENOMIC DNA]</scope>
    <source>
        <strain evidence="8 9">MSK.17.74</strain>
    </source>
</reference>
<dbReference type="EMBL" id="JAAITS010000032">
    <property type="protein sequence ID" value="NSG86101.1"/>
    <property type="molecule type" value="Genomic_DNA"/>
</dbReference>
<dbReference type="InterPro" id="IPR040921">
    <property type="entry name" value="Peptidase_S66C"/>
</dbReference>
<protein>
    <submittedName>
        <fullName evidence="8">LD-carboxypeptidase</fullName>
    </submittedName>
</protein>
<sequence length="294" mass="32953">MKQGSKIGIVCCSNGLRPEQAETIKMLVQILEKSGLEVDLSPYLYGDENGQAGTARERAGALMKFYEDDSVTDIFDVSGGDMANEILSYLDFQTIAYEKKHFWGYSDLTTIINAIYARTGKSSVLYQIRNLTYDHSQSQITDFLSTTLAGATSLYDFPYEFVRGTHMEGIVVGGNIRCLLKLAGTPYWPDMREKILLLESFGGKLPQMVTYLSQLNQMGVFKKVNGILLGTFTKMEEDNCQPDMAQLILEFAEKKTPVAKSPLIGHGTDSKAIRIGHRLKLFSAEENKRIYKEF</sequence>
<evidence type="ECO:0000256" key="2">
    <source>
        <dbReference type="ARBA" id="ARBA00022645"/>
    </source>
</evidence>
<dbReference type="Proteomes" id="UP001644719">
    <property type="component" value="Unassembled WGS sequence"/>
</dbReference>
<dbReference type="Gene3D" id="3.50.30.60">
    <property type="entry name" value="LD-carboxypeptidase A C-terminal domain-like"/>
    <property type="match status" value="1"/>
</dbReference>
<proteinExistence type="inferred from homology"/>
<evidence type="ECO:0000256" key="4">
    <source>
        <dbReference type="ARBA" id="ARBA00022801"/>
    </source>
</evidence>
<dbReference type="CDD" id="cd07025">
    <property type="entry name" value="Peptidase_S66"/>
    <property type="match status" value="1"/>
</dbReference>
<evidence type="ECO:0000259" key="7">
    <source>
        <dbReference type="Pfam" id="PF17676"/>
    </source>
</evidence>
<keyword evidence="4" id="KW-0378">Hydrolase</keyword>
<evidence type="ECO:0000313" key="8">
    <source>
        <dbReference type="EMBL" id="NSG86101.1"/>
    </source>
</evidence>
<dbReference type="InterPro" id="IPR027478">
    <property type="entry name" value="LdcA_N"/>
</dbReference>